<feature type="region of interest" description="Disordered" evidence="1">
    <location>
        <begin position="1"/>
        <end position="38"/>
    </location>
</feature>
<dbReference type="OrthoDB" id="4153865at2759"/>
<name>A0A5N7B094_9EURO</name>
<proteinExistence type="predicted"/>
<dbReference type="AlphaFoldDB" id="A0A5N7B094"/>
<evidence type="ECO:0000256" key="1">
    <source>
        <dbReference type="SAM" id="MobiDB-lite"/>
    </source>
</evidence>
<evidence type="ECO:0008006" key="4">
    <source>
        <dbReference type="Google" id="ProtNLM"/>
    </source>
</evidence>
<evidence type="ECO:0000313" key="3">
    <source>
        <dbReference type="Proteomes" id="UP000326198"/>
    </source>
</evidence>
<gene>
    <name evidence="2" type="ORF">BDV26DRAFT_269712</name>
</gene>
<sequence length="84" mass="9314">MFGWLKSKEEAPMEDSHTWDPHTMTMQLPQPPPMAVTNQNRVVSEQPRQPEPMHLSLRGGGEGEDVCCGICAGLACYECCKCCC</sequence>
<protein>
    <recommendedName>
        <fullName evidence="4">Cysteine-rich transmembrane CYSTM domain-containing protein</fullName>
    </recommendedName>
</protein>
<feature type="compositionally biased region" description="Basic and acidic residues" evidence="1">
    <location>
        <begin position="1"/>
        <end position="20"/>
    </location>
</feature>
<accession>A0A5N7B094</accession>
<reference evidence="2 3" key="1">
    <citation type="submission" date="2019-04" db="EMBL/GenBank/DDBJ databases">
        <title>Friends and foes A comparative genomics studyof 23 Aspergillus species from section Flavi.</title>
        <authorList>
            <consortium name="DOE Joint Genome Institute"/>
            <person name="Kjaerbolling I."/>
            <person name="Vesth T."/>
            <person name="Frisvad J.C."/>
            <person name="Nybo J.L."/>
            <person name="Theobald S."/>
            <person name="Kildgaard S."/>
            <person name="Isbrandt T."/>
            <person name="Kuo A."/>
            <person name="Sato A."/>
            <person name="Lyhne E.K."/>
            <person name="Kogle M.E."/>
            <person name="Wiebenga A."/>
            <person name="Kun R.S."/>
            <person name="Lubbers R.J."/>
            <person name="Makela M.R."/>
            <person name="Barry K."/>
            <person name="Chovatia M."/>
            <person name="Clum A."/>
            <person name="Daum C."/>
            <person name="Haridas S."/>
            <person name="He G."/>
            <person name="LaButti K."/>
            <person name="Lipzen A."/>
            <person name="Mondo S."/>
            <person name="Riley R."/>
            <person name="Salamov A."/>
            <person name="Simmons B.A."/>
            <person name="Magnuson J.K."/>
            <person name="Henrissat B."/>
            <person name="Mortensen U.H."/>
            <person name="Larsen T.O."/>
            <person name="Devries R.P."/>
            <person name="Grigoriev I.V."/>
            <person name="Machida M."/>
            <person name="Baker S.E."/>
            <person name="Andersen M.R."/>
        </authorList>
    </citation>
    <scope>NUCLEOTIDE SEQUENCE [LARGE SCALE GENOMIC DNA]</scope>
    <source>
        <strain evidence="2 3">IBT 29228</strain>
    </source>
</reference>
<organism evidence="2 3">
    <name type="scientific">Aspergillus bertholletiae</name>
    <dbReference type="NCBI Taxonomy" id="1226010"/>
    <lineage>
        <taxon>Eukaryota</taxon>
        <taxon>Fungi</taxon>
        <taxon>Dikarya</taxon>
        <taxon>Ascomycota</taxon>
        <taxon>Pezizomycotina</taxon>
        <taxon>Eurotiomycetes</taxon>
        <taxon>Eurotiomycetidae</taxon>
        <taxon>Eurotiales</taxon>
        <taxon>Aspergillaceae</taxon>
        <taxon>Aspergillus</taxon>
        <taxon>Aspergillus subgen. Circumdati</taxon>
    </lineage>
</organism>
<keyword evidence="3" id="KW-1185">Reference proteome</keyword>
<dbReference type="Proteomes" id="UP000326198">
    <property type="component" value="Unassembled WGS sequence"/>
</dbReference>
<evidence type="ECO:0000313" key="2">
    <source>
        <dbReference type="EMBL" id="KAE8374568.1"/>
    </source>
</evidence>
<dbReference type="EMBL" id="ML736281">
    <property type="protein sequence ID" value="KAE8374568.1"/>
    <property type="molecule type" value="Genomic_DNA"/>
</dbReference>